<dbReference type="PANTHER" id="PTHR46300:SF7">
    <property type="entry name" value="P450, PUTATIVE (EUROFUNG)-RELATED"/>
    <property type="match status" value="1"/>
</dbReference>
<evidence type="ECO:0000313" key="10">
    <source>
        <dbReference type="EMBL" id="KDQ08522.1"/>
    </source>
</evidence>
<dbReference type="HOGENOM" id="CLU_001570_2_3_1"/>
<evidence type="ECO:0000256" key="6">
    <source>
        <dbReference type="ARBA" id="ARBA00023002"/>
    </source>
</evidence>
<dbReference type="SUPFAM" id="SSF48264">
    <property type="entry name" value="Cytochrome P450"/>
    <property type="match status" value="1"/>
</dbReference>
<evidence type="ECO:0008006" key="12">
    <source>
        <dbReference type="Google" id="ProtNLM"/>
    </source>
</evidence>
<organism evidence="10 11">
    <name type="scientific">Botryobasidium botryosum (strain FD-172 SS1)</name>
    <dbReference type="NCBI Taxonomy" id="930990"/>
    <lineage>
        <taxon>Eukaryota</taxon>
        <taxon>Fungi</taxon>
        <taxon>Dikarya</taxon>
        <taxon>Basidiomycota</taxon>
        <taxon>Agaricomycotina</taxon>
        <taxon>Agaricomycetes</taxon>
        <taxon>Cantharellales</taxon>
        <taxon>Botryobasidiaceae</taxon>
        <taxon>Botryobasidium</taxon>
    </lineage>
</organism>
<dbReference type="EMBL" id="KL198089">
    <property type="protein sequence ID" value="KDQ08522.1"/>
    <property type="molecule type" value="Genomic_DNA"/>
</dbReference>
<dbReference type="InterPro" id="IPR036396">
    <property type="entry name" value="Cyt_P450_sf"/>
</dbReference>
<dbReference type="Pfam" id="PF00067">
    <property type="entry name" value="p450"/>
    <property type="match status" value="1"/>
</dbReference>
<comment type="similarity">
    <text evidence="3">Belongs to the cytochrome P450 family.</text>
</comment>
<keyword evidence="7 9" id="KW-0408">Iron</keyword>
<evidence type="ECO:0000256" key="5">
    <source>
        <dbReference type="ARBA" id="ARBA00022723"/>
    </source>
</evidence>
<proteinExistence type="inferred from homology"/>
<evidence type="ECO:0000256" key="8">
    <source>
        <dbReference type="ARBA" id="ARBA00023033"/>
    </source>
</evidence>
<dbReference type="GO" id="GO:0020037">
    <property type="term" value="F:heme binding"/>
    <property type="evidence" value="ECO:0007669"/>
    <property type="project" value="InterPro"/>
</dbReference>
<protein>
    <recommendedName>
        <fullName evidence="12">Cytochrome P450</fullName>
    </recommendedName>
</protein>
<reference evidence="11" key="1">
    <citation type="journal article" date="2014" name="Proc. Natl. Acad. Sci. U.S.A.">
        <title>Extensive sampling of basidiomycete genomes demonstrates inadequacy of the white-rot/brown-rot paradigm for wood decay fungi.</title>
        <authorList>
            <person name="Riley R."/>
            <person name="Salamov A.A."/>
            <person name="Brown D.W."/>
            <person name="Nagy L.G."/>
            <person name="Floudas D."/>
            <person name="Held B.W."/>
            <person name="Levasseur A."/>
            <person name="Lombard V."/>
            <person name="Morin E."/>
            <person name="Otillar R."/>
            <person name="Lindquist E.A."/>
            <person name="Sun H."/>
            <person name="LaButti K.M."/>
            <person name="Schmutz J."/>
            <person name="Jabbour D."/>
            <person name="Luo H."/>
            <person name="Baker S.E."/>
            <person name="Pisabarro A.G."/>
            <person name="Walton J.D."/>
            <person name="Blanchette R.A."/>
            <person name="Henrissat B."/>
            <person name="Martin F."/>
            <person name="Cullen D."/>
            <person name="Hibbett D.S."/>
            <person name="Grigoriev I.V."/>
        </authorList>
    </citation>
    <scope>NUCLEOTIDE SEQUENCE [LARGE SCALE GENOMIC DNA]</scope>
    <source>
        <strain evidence="11">FD-172 SS1</strain>
    </source>
</reference>
<dbReference type="InterPro" id="IPR002401">
    <property type="entry name" value="Cyt_P450_E_grp-I"/>
</dbReference>
<comment type="pathway">
    <text evidence="2">Secondary metabolite biosynthesis.</text>
</comment>
<keyword evidence="11" id="KW-1185">Reference proteome</keyword>
<gene>
    <name evidence="10" type="ORF">BOTBODRAFT_563706</name>
</gene>
<dbReference type="OrthoDB" id="2789670at2759"/>
<keyword evidence="5 9" id="KW-0479">Metal-binding</keyword>
<sequence>MPLELPWVRFAEWKRLYGDMIHLTLLGDHVLVLNSYEGCIDLLGQRAIYASRPKFLLAKFMGMGRLTTFQPYGDTLRRHRKLLHSALSKSAVTQFQPVQEEQAKWYLNTLTHDTKNYLENLRLLTGRAIVQATYGIEVKSVDDNYIVLAEEFIRSASIILSPTNNLWDAFPMFPYIPSWFPGASIKRVAYQTHQLIDRMVNTSIEHVKAQLASGEAAPSLVANTLESGQYAEGDITWASGILYFAGADTTYGVLITFIFSMLKHPEIQKKAQAEVDRVVGRGRMPTFEDREELPYIECIIKEIIRWSTITPAGVAHCVTEDDYYNGYWIPAGTTVIANTWAISRDETLYKDPERFWPERFEGEAGKDVIDPFTFALGFGRRICPGLHFVHSMAFIVIASILANFDISKALDENGQEIEPNESYTPGAVRVLEHFECTIKPRSA</sequence>
<comment type="cofactor">
    <cofactor evidence="1 9">
        <name>heme</name>
        <dbReference type="ChEBI" id="CHEBI:30413"/>
    </cofactor>
</comment>
<dbReference type="GO" id="GO:0004497">
    <property type="term" value="F:monooxygenase activity"/>
    <property type="evidence" value="ECO:0007669"/>
    <property type="project" value="UniProtKB-KW"/>
</dbReference>
<dbReference type="CDD" id="cd11065">
    <property type="entry name" value="CYP64-like"/>
    <property type="match status" value="1"/>
</dbReference>
<evidence type="ECO:0000313" key="11">
    <source>
        <dbReference type="Proteomes" id="UP000027195"/>
    </source>
</evidence>
<dbReference type="AlphaFoldDB" id="A0A067M9H6"/>
<evidence type="ECO:0000256" key="2">
    <source>
        <dbReference type="ARBA" id="ARBA00005179"/>
    </source>
</evidence>
<evidence type="ECO:0000256" key="7">
    <source>
        <dbReference type="ARBA" id="ARBA00023004"/>
    </source>
</evidence>
<dbReference type="Gene3D" id="1.10.630.10">
    <property type="entry name" value="Cytochrome P450"/>
    <property type="match status" value="1"/>
</dbReference>
<evidence type="ECO:0000256" key="3">
    <source>
        <dbReference type="ARBA" id="ARBA00010617"/>
    </source>
</evidence>
<keyword evidence="6" id="KW-0560">Oxidoreductase</keyword>
<dbReference type="STRING" id="930990.A0A067M9H6"/>
<evidence type="ECO:0000256" key="9">
    <source>
        <dbReference type="PIRSR" id="PIRSR602401-1"/>
    </source>
</evidence>
<dbReference type="GO" id="GO:0016705">
    <property type="term" value="F:oxidoreductase activity, acting on paired donors, with incorporation or reduction of molecular oxygen"/>
    <property type="evidence" value="ECO:0007669"/>
    <property type="project" value="InterPro"/>
</dbReference>
<feature type="binding site" description="axial binding residue" evidence="9">
    <location>
        <position position="383"/>
    </location>
    <ligand>
        <name>heme</name>
        <dbReference type="ChEBI" id="CHEBI:30413"/>
    </ligand>
    <ligandPart>
        <name>Fe</name>
        <dbReference type="ChEBI" id="CHEBI:18248"/>
    </ligandPart>
</feature>
<accession>A0A067M9H6</accession>
<dbReference type="PANTHER" id="PTHR46300">
    <property type="entry name" value="P450, PUTATIVE (EUROFUNG)-RELATED-RELATED"/>
    <property type="match status" value="1"/>
</dbReference>
<dbReference type="InParanoid" id="A0A067M9H6"/>
<dbReference type="InterPro" id="IPR001128">
    <property type="entry name" value="Cyt_P450"/>
</dbReference>
<keyword evidence="8" id="KW-0503">Monooxygenase</keyword>
<evidence type="ECO:0000256" key="1">
    <source>
        <dbReference type="ARBA" id="ARBA00001971"/>
    </source>
</evidence>
<dbReference type="InterPro" id="IPR050364">
    <property type="entry name" value="Cytochrome_P450_fung"/>
</dbReference>
<evidence type="ECO:0000256" key="4">
    <source>
        <dbReference type="ARBA" id="ARBA00022617"/>
    </source>
</evidence>
<name>A0A067M9H6_BOTB1</name>
<dbReference type="GO" id="GO:0005506">
    <property type="term" value="F:iron ion binding"/>
    <property type="evidence" value="ECO:0007669"/>
    <property type="project" value="InterPro"/>
</dbReference>
<dbReference type="PRINTS" id="PR00463">
    <property type="entry name" value="EP450I"/>
</dbReference>
<keyword evidence="4 9" id="KW-0349">Heme</keyword>
<dbReference type="Proteomes" id="UP000027195">
    <property type="component" value="Unassembled WGS sequence"/>
</dbReference>